<proteinExistence type="inferred from homology"/>
<evidence type="ECO:0000313" key="8">
    <source>
        <dbReference type="EMBL" id="CAL1709146.1"/>
    </source>
</evidence>
<dbReference type="Pfam" id="PF01119">
    <property type="entry name" value="DNA_mis_repair"/>
    <property type="match status" value="1"/>
</dbReference>
<evidence type="ECO:0000256" key="4">
    <source>
        <dbReference type="ARBA" id="ARBA00023204"/>
    </source>
</evidence>
<dbReference type="SUPFAM" id="SSF54211">
    <property type="entry name" value="Ribosomal protein S5 domain 2-like"/>
    <property type="match status" value="1"/>
</dbReference>
<dbReference type="NCBIfam" id="TIGR00585">
    <property type="entry name" value="mutl"/>
    <property type="match status" value="1"/>
</dbReference>
<keyword evidence="5" id="KW-0539">Nucleus</keyword>
<dbReference type="SMART" id="SM01340">
    <property type="entry name" value="DNA_mis_repair"/>
    <property type="match status" value="1"/>
</dbReference>
<dbReference type="Gene3D" id="3.30.230.10">
    <property type="match status" value="1"/>
</dbReference>
<dbReference type="PROSITE" id="PS00058">
    <property type="entry name" value="DNA_MISMATCH_REPAIR_1"/>
    <property type="match status" value="1"/>
</dbReference>
<organism evidence="8 9">
    <name type="scientific">Somion occarium</name>
    <dbReference type="NCBI Taxonomy" id="3059160"/>
    <lineage>
        <taxon>Eukaryota</taxon>
        <taxon>Fungi</taxon>
        <taxon>Dikarya</taxon>
        <taxon>Basidiomycota</taxon>
        <taxon>Agaricomycotina</taxon>
        <taxon>Agaricomycetes</taxon>
        <taxon>Polyporales</taxon>
        <taxon>Cerrenaceae</taxon>
        <taxon>Somion</taxon>
    </lineage>
</organism>
<dbReference type="CDD" id="cd16926">
    <property type="entry name" value="HATPase_MutL-MLH-PMS-like"/>
    <property type="match status" value="1"/>
</dbReference>
<sequence>MVDREHSPEPAGPLPIRRLQESVINRIAAGEIIHRPSAALKELIENSLDAGSTSIKITVKDGGVKLLQIQDNGCGIRKADLPILAERFTTSKISSFSDLSKLTTYGFRGEALASMSFVANLSVTTKTKADTCAWRAHYADGHLVPAKEGFTADPKPCAGNDGTTITVENLFYNTPTRLGALRGASEEYARILDVVQKYAVHNPHVAFSCKKAGSATPDLSTPSGSDTKQAIRLIYGQTIAKELLHSDITSSEDSESTSRMDVDEESPSWSAEAYFTSANYQAKKTVLLLFINHRLVESARIKKALEAIYNGVLPKGSSPFMYLSLQIDPESIDVNVHPTKREVRFLNEDAIIERICNKLQETLVNQSQSRVYEYQTLLTSGILEIQTSSKAKGKAKELPPEERDSGEGSGPSTPAIATIPKKTLSKHKVRTSQKDRTLESMFPVLNPSQVVTGRTAEEEDEEPPPAVRLATEIKESECYLSSVRSLREAVGKVKHHQLTEIIENHIFVGIVDLSRCLSLIQHAKKLYLVNHGALAEELFYQLGLRQFGNFSRIRLEPPPSLRTLVSLAVHAEEGAKNSRLSEDQIVDRIVEILMDRREMLVEYFSMTISSEGMVESIPLLLKHYTPNLDKLPLFLMRLGPQVNWTSETECFESFLRELAYFYVPEPLIPDKSSPSPSEDEQSARWQIQHALFPALARYLVAPKSLLDRDVVQVANLPDLYRVFERC</sequence>
<evidence type="ECO:0000259" key="7">
    <source>
        <dbReference type="SMART" id="SM01340"/>
    </source>
</evidence>
<feature type="domain" description="DNA mismatch repair protein S5" evidence="7">
    <location>
        <begin position="231"/>
        <end position="364"/>
    </location>
</feature>
<keyword evidence="3" id="KW-0227">DNA damage</keyword>
<name>A0ABP1DMS0_9APHY</name>
<dbReference type="PANTHER" id="PTHR10073:SF12">
    <property type="entry name" value="DNA MISMATCH REPAIR PROTEIN MLH1"/>
    <property type="match status" value="1"/>
</dbReference>
<reference evidence="9" key="1">
    <citation type="submission" date="2024-04" db="EMBL/GenBank/DDBJ databases">
        <authorList>
            <person name="Shaw F."/>
            <person name="Minotto A."/>
        </authorList>
    </citation>
    <scope>NUCLEOTIDE SEQUENCE [LARGE SCALE GENOMIC DNA]</scope>
</reference>
<evidence type="ECO:0000256" key="2">
    <source>
        <dbReference type="ARBA" id="ARBA00006082"/>
    </source>
</evidence>
<dbReference type="EMBL" id="OZ037948">
    <property type="protein sequence ID" value="CAL1709146.1"/>
    <property type="molecule type" value="Genomic_DNA"/>
</dbReference>
<evidence type="ECO:0000313" key="9">
    <source>
        <dbReference type="Proteomes" id="UP001497453"/>
    </source>
</evidence>
<dbReference type="Pfam" id="PF16413">
    <property type="entry name" value="Mlh1_C"/>
    <property type="match status" value="1"/>
</dbReference>
<dbReference type="Pfam" id="PF13589">
    <property type="entry name" value="HATPase_c_3"/>
    <property type="match status" value="1"/>
</dbReference>
<dbReference type="InterPro" id="IPR020568">
    <property type="entry name" value="Ribosomal_Su5_D2-typ_SF"/>
</dbReference>
<dbReference type="InterPro" id="IPR002099">
    <property type="entry name" value="MutL/Mlh/PMS"/>
</dbReference>
<protein>
    <recommendedName>
        <fullName evidence="7">DNA mismatch repair protein S5 domain-containing protein</fullName>
    </recommendedName>
</protein>
<dbReference type="InterPro" id="IPR036890">
    <property type="entry name" value="HATPase_C_sf"/>
</dbReference>
<dbReference type="InterPro" id="IPR038973">
    <property type="entry name" value="MutL/Mlh/Pms-like"/>
</dbReference>
<dbReference type="InterPro" id="IPR014762">
    <property type="entry name" value="DNA_mismatch_repair_CS"/>
</dbReference>
<evidence type="ECO:0000256" key="3">
    <source>
        <dbReference type="ARBA" id="ARBA00022763"/>
    </source>
</evidence>
<gene>
    <name evidence="8" type="ORF">GFSPODELE1_LOCUS7212</name>
</gene>
<comment type="similarity">
    <text evidence="2">Belongs to the DNA mismatch repair MutL/HexB family.</text>
</comment>
<feature type="compositionally biased region" description="Basic and acidic residues" evidence="6">
    <location>
        <begin position="394"/>
        <end position="406"/>
    </location>
</feature>
<dbReference type="PANTHER" id="PTHR10073">
    <property type="entry name" value="DNA MISMATCH REPAIR PROTEIN MLH, PMS, MUTL"/>
    <property type="match status" value="1"/>
</dbReference>
<dbReference type="InterPro" id="IPR014721">
    <property type="entry name" value="Ribsml_uS5_D2-typ_fold_subgr"/>
</dbReference>
<comment type="subcellular location">
    <subcellularLocation>
        <location evidence="1">Nucleus</location>
    </subcellularLocation>
</comment>
<evidence type="ECO:0000256" key="6">
    <source>
        <dbReference type="SAM" id="MobiDB-lite"/>
    </source>
</evidence>
<dbReference type="SUPFAM" id="SSF55874">
    <property type="entry name" value="ATPase domain of HSP90 chaperone/DNA topoisomerase II/histidine kinase"/>
    <property type="match status" value="1"/>
</dbReference>
<evidence type="ECO:0000256" key="5">
    <source>
        <dbReference type="ARBA" id="ARBA00023242"/>
    </source>
</evidence>
<accession>A0ABP1DMS0</accession>
<dbReference type="InterPro" id="IPR032189">
    <property type="entry name" value="Mlh1_C"/>
</dbReference>
<dbReference type="Gene3D" id="3.30.565.10">
    <property type="entry name" value="Histidine kinase-like ATPase, C-terminal domain"/>
    <property type="match status" value="1"/>
</dbReference>
<feature type="region of interest" description="Disordered" evidence="6">
    <location>
        <begin position="389"/>
        <end position="437"/>
    </location>
</feature>
<evidence type="ECO:0000256" key="1">
    <source>
        <dbReference type="ARBA" id="ARBA00004123"/>
    </source>
</evidence>
<keyword evidence="4" id="KW-0234">DNA repair</keyword>
<dbReference type="InterPro" id="IPR013507">
    <property type="entry name" value="DNA_mismatch_S5_2-like"/>
</dbReference>
<dbReference type="Proteomes" id="UP001497453">
    <property type="component" value="Chromosome 5"/>
</dbReference>
<keyword evidence="9" id="KW-1185">Reference proteome</keyword>